<dbReference type="CDD" id="cd02796">
    <property type="entry name" value="tRNA_bind_bactPheRS"/>
    <property type="match status" value="1"/>
</dbReference>
<dbReference type="InterPro" id="IPR002547">
    <property type="entry name" value="tRNA-bd_dom"/>
</dbReference>
<protein>
    <submittedName>
        <fullName evidence="5">Phenylalanyl-tRNA synthetase domain protein (Bsu YtpR)</fullName>
    </submittedName>
</protein>
<dbReference type="Gene3D" id="2.40.50.140">
    <property type="entry name" value="Nucleic acid-binding proteins"/>
    <property type="match status" value="1"/>
</dbReference>
<dbReference type="Proteomes" id="UP000078336">
    <property type="component" value="Unassembled WGS sequence"/>
</dbReference>
<keyword evidence="2 3" id="KW-0694">RNA-binding</keyword>
<name>A0A178THK2_9BACL</name>
<evidence type="ECO:0000313" key="6">
    <source>
        <dbReference type="Proteomes" id="UP000078336"/>
    </source>
</evidence>
<sequence>MMNVFYNREGIGDTLLITLKVVDPQVRAFEKKGDVVRIYDEQTSETVGYNIFHASTYSTFEGNGVVELNEQVIATINDILQKNGVNEQLKADFSPKFVVGYVKEKEKHPNADKLSVCQVDIGTETLQIVCGAPNVEAGQKVVVAKVGAVMPSGLVIQEAELRGVKSYGMICSARELDLPNAPQEKGILVLDDEYEVGQPFFS</sequence>
<keyword evidence="5" id="KW-0030">Aminoacyl-tRNA synthetase</keyword>
<dbReference type="InterPro" id="IPR012340">
    <property type="entry name" value="NA-bd_OB-fold"/>
</dbReference>
<accession>A0A178THK2</accession>
<reference evidence="5 6" key="1">
    <citation type="submission" date="2016-03" db="EMBL/GenBank/DDBJ databases">
        <title>Spore heat resistance.</title>
        <authorList>
            <person name="Boekhorst J."/>
            <person name="Berendsen E.M."/>
            <person name="Wells-Bennik M.H."/>
            <person name="Kuipers O.P."/>
        </authorList>
    </citation>
    <scope>NUCLEOTIDE SEQUENCE [LARGE SCALE GENOMIC DNA]</scope>
    <source>
        <strain evidence="5 6">AF16</strain>
    </source>
</reference>
<evidence type="ECO:0000256" key="2">
    <source>
        <dbReference type="ARBA" id="ARBA00022884"/>
    </source>
</evidence>
<dbReference type="Gene3D" id="3.30.1940.10">
    <property type="entry name" value="YtpR-like"/>
    <property type="match status" value="1"/>
</dbReference>
<feature type="domain" description="TRNA-binding" evidence="4">
    <location>
        <begin position="91"/>
        <end position="201"/>
    </location>
</feature>
<dbReference type="AlphaFoldDB" id="A0A178THK2"/>
<evidence type="ECO:0000256" key="1">
    <source>
        <dbReference type="ARBA" id="ARBA00022555"/>
    </source>
</evidence>
<dbReference type="EMBL" id="LUCQ01000103">
    <property type="protein sequence ID" value="OAO78664.1"/>
    <property type="molecule type" value="Genomic_DNA"/>
</dbReference>
<comment type="caution">
    <text evidence="5">The sequence shown here is derived from an EMBL/GenBank/DDBJ whole genome shotgun (WGS) entry which is preliminary data.</text>
</comment>
<evidence type="ECO:0000313" key="5">
    <source>
        <dbReference type="EMBL" id="OAO78664.1"/>
    </source>
</evidence>
<dbReference type="InterPro" id="IPR037154">
    <property type="entry name" value="YtpR-like_sf"/>
</dbReference>
<dbReference type="InterPro" id="IPR033714">
    <property type="entry name" value="tRNA_bind_bactPheRS"/>
</dbReference>
<dbReference type="GO" id="GO:0004812">
    <property type="term" value="F:aminoacyl-tRNA ligase activity"/>
    <property type="evidence" value="ECO:0007669"/>
    <property type="project" value="UniProtKB-KW"/>
</dbReference>
<keyword evidence="6" id="KW-1185">Reference proteome</keyword>
<dbReference type="FunFam" id="2.40.50.140:FF:000045">
    <property type="entry name" value="Phenylalanine--tRNA ligase beta subunit"/>
    <property type="match status" value="1"/>
</dbReference>
<dbReference type="PROSITE" id="PS50886">
    <property type="entry name" value="TRBD"/>
    <property type="match status" value="1"/>
</dbReference>
<gene>
    <name evidence="5" type="ORF">TAF16_1740</name>
</gene>
<evidence type="ECO:0000256" key="3">
    <source>
        <dbReference type="PROSITE-ProRule" id="PRU00209"/>
    </source>
</evidence>
<dbReference type="NCBIfam" id="NF045760">
    <property type="entry name" value="YtpR"/>
    <property type="match status" value="1"/>
</dbReference>
<dbReference type="InterPro" id="IPR027855">
    <property type="entry name" value="DUF4479"/>
</dbReference>
<keyword evidence="1 3" id="KW-0820">tRNA-binding</keyword>
<organism evidence="5 6">
    <name type="scientific">Anoxybacillus flavithermus</name>
    <dbReference type="NCBI Taxonomy" id="33934"/>
    <lineage>
        <taxon>Bacteria</taxon>
        <taxon>Bacillati</taxon>
        <taxon>Bacillota</taxon>
        <taxon>Bacilli</taxon>
        <taxon>Bacillales</taxon>
        <taxon>Anoxybacillaceae</taxon>
        <taxon>Anoxybacillus</taxon>
    </lineage>
</organism>
<dbReference type="Pfam" id="PF01588">
    <property type="entry name" value="tRNA_bind"/>
    <property type="match status" value="1"/>
</dbReference>
<dbReference type="SUPFAM" id="SSF50249">
    <property type="entry name" value="Nucleic acid-binding proteins"/>
    <property type="match status" value="1"/>
</dbReference>
<dbReference type="Pfam" id="PF14794">
    <property type="entry name" value="DUF4479"/>
    <property type="match status" value="1"/>
</dbReference>
<evidence type="ECO:0000259" key="4">
    <source>
        <dbReference type="PROSITE" id="PS50886"/>
    </source>
</evidence>
<dbReference type="PATRIC" id="fig|33934.6.peg.278"/>
<keyword evidence="5" id="KW-0436">Ligase</keyword>
<dbReference type="GO" id="GO:0000049">
    <property type="term" value="F:tRNA binding"/>
    <property type="evidence" value="ECO:0007669"/>
    <property type="project" value="UniProtKB-UniRule"/>
</dbReference>
<proteinExistence type="predicted"/>